<keyword evidence="5" id="KW-0378">Hydrolase</keyword>
<gene>
    <name evidence="8" type="ORF">GCM10009830_27360</name>
</gene>
<comment type="cofactor">
    <cofactor evidence="1">
        <name>Mg(2+)</name>
        <dbReference type="ChEBI" id="CHEBI:18420"/>
    </cofactor>
</comment>
<evidence type="ECO:0000313" key="9">
    <source>
        <dbReference type="Proteomes" id="UP001499851"/>
    </source>
</evidence>
<protein>
    <recommendedName>
        <fullName evidence="10">Type II toxin-antitoxin system VapC family toxin</fullName>
    </recommendedName>
</protein>
<dbReference type="Proteomes" id="UP001499851">
    <property type="component" value="Unassembled WGS sequence"/>
</dbReference>
<evidence type="ECO:0000256" key="4">
    <source>
        <dbReference type="ARBA" id="ARBA00022723"/>
    </source>
</evidence>
<organism evidence="8 9">
    <name type="scientific">Glycomyces endophyticus</name>
    <dbReference type="NCBI Taxonomy" id="480996"/>
    <lineage>
        <taxon>Bacteria</taxon>
        <taxon>Bacillati</taxon>
        <taxon>Actinomycetota</taxon>
        <taxon>Actinomycetes</taxon>
        <taxon>Glycomycetales</taxon>
        <taxon>Glycomycetaceae</taxon>
        <taxon>Glycomyces</taxon>
    </lineage>
</organism>
<evidence type="ECO:0000256" key="6">
    <source>
        <dbReference type="ARBA" id="ARBA00022842"/>
    </source>
</evidence>
<keyword evidence="4" id="KW-0479">Metal-binding</keyword>
<dbReference type="InterPro" id="IPR050556">
    <property type="entry name" value="Type_II_TA_system_RNase"/>
</dbReference>
<dbReference type="EMBL" id="BAAAQF010000009">
    <property type="protein sequence ID" value="GAA1678744.1"/>
    <property type="molecule type" value="Genomic_DNA"/>
</dbReference>
<keyword evidence="2" id="KW-1277">Toxin-antitoxin system</keyword>
<dbReference type="PANTHER" id="PTHR33653">
    <property type="entry name" value="RIBONUCLEASE VAPC2"/>
    <property type="match status" value="1"/>
</dbReference>
<evidence type="ECO:0000256" key="5">
    <source>
        <dbReference type="ARBA" id="ARBA00022801"/>
    </source>
</evidence>
<keyword evidence="9" id="KW-1185">Reference proteome</keyword>
<name>A0ABN2GY55_9ACTN</name>
<comment type="similarity">
    <text evidence="7">Belongs to the PINc/VapC protein family.</text>
</comment>
<reference evidence="8 9" key="1">
    <citation type="journal article" date="2019" name="Int. J. Syst. Evol. Microbiol.">
        <title>The Global Catalogue of Microorganisms (GCM) 10K type strain sequencing project: providing services to taxonomists for standard genome sequencing and annotation.</title>
        <authorList>
            <consortium name="The Broad Institute Genomics Platform"/>
            <consortium name="The Broad Institute Genome Sequencing Center for Infectious Disease"/>
            <person name="Wu L."/>
            <person name="Ma J."/>
        </authorList>
    </citation>
    <scope>NUCLEOTIDE SEQUENCE [LARGE SCALE GENOMIC DNA]</scope>
    <source>
        <strain evidence="8 9">JCM 16001</strain>
    </source>
</reference>
<dbReference type="PANTHER" id="PTHR33653:SF1">
    <property type="entry name" value="RIBONUCLEASE VAPC2"/>
    <property type="match status" value="1"/>
</dbReference>
<sequence length="139" mass="15729">MADDRSLREFAVLDTSVVVDYRRLDSNLLPRFRAITTVTFAELHAGPNAARHDVPEEAVRMQRLHWAQQVFRNPLPFDEASARVFGTVNLLVLTSGRKPRTCTADLMIASIAIRNRLPLYTRNPKDFTPLESLLEVVAV</sequence>
<evidence type="ECO:0000256" key="3">
    <source>
        <dbReference type="ARBA" id="ARBA00022722"/>
    </source>
</evidence>
<keyword evidence="3" id="KW-0540">Nuclease</keyword>
<dbReference type="Gene3D" id="3.40.50.1010">
    <property type="entry name" value="5'-nuclease"/>
    <property type="match status" value="1"/>
</dbReference>
<evidence type="ECO:0000256" key="1">
    <source>
        <dbReference type="ARBA" id="ARBA00001946"/>
    </source>
</evidence>
<dbReference type="InterPro" id="IPR029060">
    <property type="entry name" value="PIN-like_dom_sf"/>
</dbReference>
<proteinExistence type="inferred from homology"/>
<evidence type="ECO:0000256" key="2">
    <source>
        <dbReference type="ARBA" id="ARBA00022649"/>
    </source>
</evidence>
<dbReference type="CDD" id="cd18732">
    <property type="entry name" value="PIN_MtVapC4-C5_like"/>
    <property type="match status" value="1"/>
</dbReference>
<dbReference type="SUPFAM" id="SSF88723">
    <property type="entry name" value="PIN domain-like"/>
    <property type="match status" value="1"/>
</dbReference>
<comment type="caution">
    <text evidence="8">The sequence shown here is derived from an EMBL/GenBank/DDBJ whole genome shotgun (WGS) entry which is preliminary data.</text>
</comment>
<evidence type="ECO:0008006" key="10">
    <source>
        <dbReference type="Google" id="ProtNLM"/>
    </source>
</evidence>
<keyword evidence="6" id="KW-0460">Magnesium</keyword>
<dbReference type="RefSeq" id="WP_344487264.1">
    <property type="nucleotide sequence ID" value="NZ_BAAAQF010000009.1"/>
</dbReference>
<evidence type="ECO:0000313" key="8">
    <source>
        <dbReference type="EMBL" id="GAA1678744.1"/>
    </source>
</evidence>
<accession>A0ABN2GY55</accession>
<evidence type="ECO:0000256" key="7">
    <source>
        <dbReference type="ARBA" id="ARBA00038093"/>
    </source>
</evidence>